<sequence>MSAFQEYSSRDPENFLQKVKDLVSEKKLLSERFDKGKKVVEFAHPDQLELKLGLDIQPNSATTLELEDICQKVVKYSVKTGAPTFYNQLYHAVDTYGLAGSWLSDALNTNNHTFEVAPVFIVTERSVIQYIMNKFGFKTGDGIFSPGGSISNMYGMVLARHKRFPDIKQRGLLGSEKPLVVYTSEESHYSVVKGANWLGLGTDNVIKVKTDDRGRLVPAELERAVEQSKCEGKIPFFLNATAGSTVMGAYDDLEALSVICQKHEIWLHVDACWGGSAILSKRHRHLLKGSDQADSIAWNPHKMLGAPLQCSPFIVRHPGLLHEANCAAATYLFQQDKFYDVSYDTGDKSVQCGRKVDAFKLWFMLKARGENYFETLIDNTFEQASYLHKLVESTPGFRPAFTFGFNCTNVCFEYLPLRFRDQAETSEWKDELSKIPPKIKETMIKEGSLMIGYQPLPFKNKKNFFRMVLHCVPPPTKEDMEHIVQEIDRCGRNL</sequence>
<dbReference type="InterPro" id="IPR021115">
    <property type="entry name" value="Pyridoxal-P_BS"/>
</dbReference>
<dbReference type="GO" id="GO:0019752">
    <property type="term" value="P:carboxylic acid metabolic process"/>
    <property type="evidence" value="ECO:0007669"/>
    <property type="project" value="InterPro"/>
</dbReference>
<keyword evidence="5 7" id="KW-0456">Lyase</keyword>
<dbReference type="InterPro" id="IPR015421">
    <property type="entry name" value="PyrdxlP-dep_Trfase_major"/>
</dbReference>
<dbReference type="OMA" id="FNTSQYT"/>
<comment type="caution">
    <text evidence="8">The sequence shown here is derived from an EMBL/GenBank/DDBJ whole genome shotgun (WGS) entry which is preliminary data.</text>
</comment>
<dbReference type="Proteomes" id="UP000318571">
    <property type="component" value="Chromosome 1"/>
</dbReference>
<dbReference type="GO" id="GO:0030170">
    <property type="term" value="F:pyridoxal phosphate binding"/>
    <property type="evidence" value="ECO:0007669"/>
    <property type="project" value="InterPro"/>
</dbReference>
<gene>
    <name evidence="8" type="ORF">TCAL_09621</name>
</gene>
<organism evidence="8 9">
    <name type="scientific">Tigriopus californicus</name>
    <name type="common">Marine copepod</name>
    <dbReference type="NCBI Taxonomy" id="6832"/>
    <lineage>
        <taxon>Eukaryota</taxon>
        <taxon>Metazoa</taxon>
        <taxon>Ecdysozoa</taxon>
        <taxon>Arthropoda</taxon>
        <taxon>Crustacea</taxon>
        <taxon>Multicrustacea</taxon>
        <taxon>Hexanauplia</taxon>
        <taxon>Copepoda</taxon>
        <taxon>Harpacticoida</taxon>
        <taxon>Harpacticidae</taxon>
        <taxon>Tigriopus</taxon>
    </lineage>
</organism>
<comment type="cofactor">
    <cofactor evidence="1 6 7">
        <name>pyridoxal 5'-phosphate</name>
        <dbReference type="ChEBI" id="CHEBI:597326"/>
    </cofactor>
</comment>
<evidence type="ECO:0000256" key="2">
    <source>
        <dbReference type="ARBA" id="ARBA00009533"/>
    </source>
</evidence>
<dbReference type="Gene3D" id="3.40.640.10">
    <property type="entry name" value="Type I PLP-dependent aspartate aminotransferase-like (Major domain)"/>
    <property type="match status" value="1"/>
</dbReference>
<evidence type="ECO:0000256" key="3">
    <source>
        <dbReference type="ARBA" id="ARBA00022793"/>
    </source>
</evidence>
<evidence type="ECO:0008006" key="10">
    <source>
        <dbReference type="Google" id="ProtNLM"/>
    </source>
</evidence>
<dbReference type="EMBL" id="VCGU01000010">
    <property type="protein sequence ID" value="TRY68810.1"/>
    <property type="molecule type" value="Genomic_DNA"/>
</dbReference>
<keyword evidence="3" id="KW-0210">Decarboxylase</keyword>
<evidence type="ECO:0000313" key="8">
    <source>
        <dbReference type="EMBL" id="TRY68810.1"/>
    </source>
</evidence>
<dbReference type="AlphaFoldDB" id="A0A553NTQ4"/>
<reference evidence="8 9" key="1">
    <citation type="journal article" date="2018" name="Nat. Ecol. Evol.">
        <title>Genomic signatures of mitonuclear coevolution across populations of Tigriopus californicus.</title>
        <authorList>
            <person name="Barreto F.S."/>
            <person name="Watson E.T."/>
            <person name="Lima T.G."/>
            <person name="Willett C.S."/>
            <person name="Edmands S."/>
            <person name="Li W."/>
            <person name="Burton R.S."/>
        </authorList>
    </citation>
    <scope>NUCLEOTIDE SEQUENCE [LARGE SCALE GENOMIC DNA]</scope>
    <source>
        <strain evidence="8 9">San Diego</strain>
    </source>
</reference>
<proteinExistence type="inferred from homology"/>
<dbReference type="PROSITE" id="PS00392">
    <property type="entry name" value="DDC_GAD_HDC_YDC"/>
    <property type="match status" value="1"/>
</dbReference>
<dbReference type="InterPro" id="IPR015424">
    <property type="entry name" value="PyrdxlP-dep_Trfase"/>
</dbReference>
<dbReference type="PANTHER" id="PTHR45677:SF8">
    <property type="entry name" value="CYSTEINE SULFINIC ACID DECARBOXYLASE"/>
    <property type="match status" value="1"/>
</dbReference>
<name>A0A553NTQ4_TIGCA</name>
<evidence type="ECO:0000313" key="9">
    <source>
        <dbReference type="Proteomes" id="UP000318571"/>
    </source>
</evidence>
<accession>A0A553NTQ4</accession>
<dbReference type="GO" id="GO:0005737">
    <property type="term" value="C:cytoplasm"/>
    <property type="evidence" value="ECO:0007669"/>
    <property type="project" value="TreeGrafter"/>
</dbReference>
<evidence type="ECO:0000256" key="5">
    <source>
        <dbReference type="ARBA" id="ARBA00023239"/>
    </source>
</evidence>
<dbReference type="PANTHER" id="PTHR45677">
    <property type="entry name" value="GLUTAMATE DECARBOXYLASE-RELATED"/>
    <property type="match status" value="1"/>
</dbReference>
<keyword evidence="4 6" id="KW-0663">Pyridoxal phosphate</keyword>
<evidence type="ECO:0000256" key="4">
    <source>
        <dbReference type="ARBA" id="ARBA00022898"/>
    </source>
</evidence>
<evidence type="ECO:0000256" key="1">
    <source>
        <dbReference type="ARBA" id="ARBA00001933"/>
    </source>
</evidence>
<feature type="modified residue" description="N6-(pyridoxal phosphate)lysine" evidence="6">
    <location>
        <position position="302"/>
    </location>
</feature>
<keyword evidence="9" id="KW-1185">Reference proteome</keyword>
<evidence type="ECO:0000256" key="6">
    <source>
        <dbReference type="PIRSR" id="PIRSR602129-50"/>
    </source>
</evidence>
<dbReference type="CDD" id="cd06450">
    <property type="entry name" value="DOPA_deC_like"/>
    <property type="match status" value="1"/>
</dbReference>
<dbReference type="GO" id="GO:0016831">
    <property type="term" value="F:carboxy-lyase activity"/>
    <property type="evidence" value="ECO:0007669"/>
    <property type="project" value="UniProtKB-KW"/>
</dbReference>
<dbReference type="STRING" id="6832.A0A553NTQ4"/>
<dbReference type="SUPFAM" id="SSF53383">
    <property type="entry name" value="PLP-dependent transferases"/>
    <property type="match status" value="1"/>
</dbReference>
<evidence type="ECO:0000256" key="7">
    <source>
        <dbReference type="RuleBase" id="RU000382"/>
    </source>
</evidence>
<dbReference type="InterPro" id="IPR002129">
    <property type="entry name" value="PyrdxlP-dep_de-COase"/>
</dbReference>
<comment type="similarity">
    <text evidence="2 7">Belongs to the group II decarboxylase family.</text>
</comment>
<dbReference type="Pfam" id="PF00282">
    <property type="entry name" value="Pyridoxal_deC"/>
    <property type="match status" value="1"/>
</dbReference>
<protein>
    <recommendedName>
        <fullName evidence="10">Cysteine sulfinic acid decarboxylase</fullName>
    </recommendedName>
</protein>
<dbReference type="Gene3D" id="3.90.1150.170">
    <property type="match status" value="1"/>
</dbReference>